<evidence type="ECO:0000259" key="2">
    <source>
        <dbReference type="Pfam" id="PF13115"/>
    </source>
</evidence>
<proteinExistence type="predicted"/>
<sequence>MNKWKIPGLVILSTILLSACSVNSNADKLYKQPKPLSAHVMLPETIKPRSIQVLEVHVMQENKTVDDAKSVQFKVWKKDAPRKVETVKAHYDGSMYKAKTTFKEDGIYYVKTDINARGEHILPTQQVAVGKLSKEELRSLQPAENETHHHHSHH</sequence>
<evidence type="ECO:0000313" key="3">
    <source>
        <dbReference type="EMBL" id="MDD9784480.1"/>
    </source>
</evidence>
<reference evidence="3 6" key="2">
    <citation type="submission" date="2023-02" db="EMBL/GenBank/DDBJ databases">
        <authorList>
            <person name="Olszewska D."/>
        </authorList>
    </citation>
    <scope>NUCLEOTIDE SEQUENCE [LARGE SCALE GENOMIC DNA]</scope>
    <source>
        <strain evidence="3 6">FDU301</strain>
    </source>
</reference>
<dbReference type="InterPro" id="IPR032693">
    <property type="entry name" value="YtkA-like_dom"/>
</dbReference>
<dbReference type="Proteomes" id="UP000220341">
    <property type="component" value="Unassembled WGS sequence"/>
</dbReference>
<dbReference type="Proteomes" id="UP001213771">
    <property type="component" value="Unassembled WGS sequence"/>
</dbReference>
<evidence type="ECO:0000256" key="1">
    <source>
        <dbReference type="SAM" id="SignalP"/>
    </source>
</evidence>
<name>A0A2B2D7Y2_PRIMG</name>
<dbReference type="Pfam" id="PF13115">
    <property type="entry name" value="YtkA"/>
    <property type="match status" value="1"/>
</dbReference>
<organism evidence="4 5">
    <name type="scientific">Priestia megaterium</name>
    <name type="common">Bacillus megaterium</name>
    <dbReference type="NCBI Taxonomy" id="1404"/>
    <lineage>
        <taxon>Bacteria</taxon>
        <taxon>Bacillati</taxon>
        <taxon>Bacillota</taxon>
        <taxon>Bacilli</taxon>
        <taxon>Bacillales</taxon>
        <taxon>Bacillaceae</taxon>
        <taxon>Priestia</taxon>
    </lineage>
</organism>
<comment type="caution">
    <text evidence="4">The sequence shown here is derived from an EMBL/GenBank/DDBJ whole genome shotgun (WGS) entry which is preliminary data.</text>
</comment>
<evidence type="ECO:0000313" key="5">
    <source>
        <dbReference type="Proteomes" id="UP000220341"/>
    </source>
</evidence>
<feature type="chain" id="PRO_5011924503" evidence="1">
    <location>
        <begin position="27"/>
        <end position="154"/>
    </location>
</feature>
<dbReference type="EMBL" id="NTYW01000004">
    <property type="protein sequence ID" value="PES41899.1"/>
    <property type="molecule type" value="Genomic_DNA"/>
</dbReference>
<dbReference type="RefSeq" id="WP_029322913.1">
    <property type="nucleotide sequence ID" value="NZ_CATKPS010000011.1"/>
</dbReference>
<accession>A0A2B2D7Y2</accession>
<feature type="signal peptide" evidence="1">
    <location>
        <begin position="1"/>
        <end position="26"/>
    </location>
</feature>
<evidence type="ECO:0000313" key="4">
    <source>
        <dbReference type="EMBL" id="PES41899.1"/>
    </source>
</evidence>
<reference evidence="4 5" key="1">
    <citation type="submission" date="2017-09" db="EMBL/GenBank/DDBJ databases">
        <title>Large-scale bioinformatics analysis of Bacillus genomes uncovers conserved roles of natural products in bacterial physiology.</title>
        <authorList>
            <consortium name="Agbiome Team Llc"/>
            <person name="Bleich R.M."/>
            <person name="Kirk G.J."/>
            <person name="Santa Maria K.C."/>
            <person name="Allen S.E."/>
            <person name="Farag S."/>
            <person name="Shank E.A."/>
            <person name="Bowers A."/>
        </authorList>
    </citation>
    <scope>NUCLEOTIDE SEQUENCE [LARGE SCALE GENOMIC DNA]</scope>
    <source>
        <strain evidence="4 5">AFS003013</strain>
    </source>
</reference>
<gene>
    <name evidence="4" type="ORF">CN497_03705</name>
    <name evidence="3" type="ORF">PVE99_19125</name>
</gene>
<keyword evidence="1" id="KW-0732">Signal</keyword>
<protein>
    <submittedName>
        <fullName evidence="3">FixH family protein</fullName>
    </submittedName>
</protein>
<dbReference type="PROSITE" id="PS51257">
    <property type="entry name" value="PROKAR_LIPOPROTEIN"/>
    <property type="match status" value="1"/>
</dbReference>
<dbReference type="EMBL" id="JARAOX010000194">
    <property type="protein sequence ID" value="MDD9784480.1"/>
    <property type="molecule type" value="Genomic_DNA"/>
</dbReference>
<dbReference type="AlphaFoldDB" id="A0A2B2D7Y2"/>
<evidence type="ECO:0000313" key="6">
    <source>
        <dbReference type="Proteomes" id="UP001213771"/>
    </source>
</evidence>
<feature type="domain" description="YtkA-like" evidence="2">
    <location>
        <begin position="31"/>
        <end position="111"/>
    </location>
</feature>